<keyword evidence="1" id="KW-0732">Signal</keyword>
<evidence type="ECO:0000256" key="1">
    <source>
        <dbReference type="SAM" id="SignalP"/>
    </source>
</evidence>
<reference evidence="2 3" key="2">
    <citation type="journal article" date="2011" name="J. Bacteriol.">
        <title>Complete genome sequence of strain HTCC2503T of Parvularcula bermudensis, the type species of the order "Parvularculales" in the class Alphaproteobacteria.</title>
        <authorList>
            <person name="Oh H.M."/>
            <person name="Kang I."/>
            <person name="Vergin K.L."/>
            <person name="Kang D."/>
            <person name="Rhee K.H."/>
            <person name="Giovannoni S.J."/>
            <person name="Cho J.C."/>
        </authorList>
    </citation>
    <scope>NUCLEOTIDE SEQUENCE [LARGE SCALE GENOMIC DNA]</scope>
    <source>
        <strain evidence="3">ATCC BAA-594 / HTCC2503 / KCTC 12087</strain>
    </source>
</reference>
<name>E0TEV0_PARBH</name>
<reference evidence="3" key="1">
    <citation type="submission" date="2010-08" db="EMBL/GenBank/DDBJ databases">
        <title>Genome sequence of Parvularcula bermudensis HTCC2503.</title>
        <authorList>
            <person name="Kang D.-M."/>
            <person name="Oh H.-M."/>
            <person name="Cho J.-C."/>
        </authorList>
    </citation>
    <scope>NUCLEOTIDE SEQUENCE [LARGE SCALE GENOMIC DNA]</scope>
    <source>
        <strain evidence="3">ATCC BAA-594 / HTCC2503 / KCTC 12087</strain>
    </source>
</reference>
<accession>E0TEV0</accession>
<organism evidence="2 3">
    <name type="scientific">Parvularcula bermudensis (strain ATCC BAA-594 / HTCC2503 / KCTC 12087)</name>
    <dbReference type="NCBI Taxonomy" id="314260"/>
    <lineage>
        <taxon>Bacteria</taxon>
        <taxon>Pseudomonadati</taxon>
        <taxon>Pseudomonadota</taxon>
        <taxon>Alphaproteobacteria</taxon>
        <taxon>Parvularculales</taxon>
        <taxon>Parvularculaceae</taxon>
        <taxon>Parvularcula</taxon>
    </lineage>
</organism>
<evidence type="ECO:0000313" key="2">
    <source>
        <dbReference type="EMBL" id="ADM09522.1"/>
    </source>
</evidence>
<protein>
    <submittedName>
        <fullName evidence="2">Uncharacterized protein</fullName>
    </submittedName>
</protein>
<dbReference type="AlphaFoldDB" id="E0TEV0"/>
<proteinExistence type="predicted"/>
<dbReference type="InterPro" id="IPR019660">
    <property type="entry name" value="Put_sensory_transdc_reg_YbjN"/>
</dbReference>
<gene>
    <name evidence="2" type="ordered locus">PB2503_07324</name>
</gene>
<dbReference type="CDD" id="cd17511">
    <property type="entry name" value="YbjN_AmyR-like"/>
    <property type="match status" value="1"/>
</dbReference>
<sequence>MRATIGVAGALLSLFLGGASTAQSNDLTVEENPLIAGGVVRSLDLDQLSEAIATAGFLPTISHSATGLPYIVAEKANGARLFATLGACDMPQAGKGCQLIEYLVLMNLPASSPALVNNFNIERRTVSAGFLEGSLTGLTYRQVLRGGVLAENVGFTFGLFLEDANTIQEMVIEQSGPGPFEVSVPPDERFPRLASAVAATGWDVSRLVARFGPLSPERASPQVPFPSITGFGLAVQED</sequence>
<dbReference type="HOGENOM" id="CLU_1164972_0_0_5"/>
<feature type="chain" id="PRO_5003140615" evidence="1">
    <location>
        <begin position="25"/>
        <end position="238"/>
    </location>
</feature>
<dbReference type="KEGG" id="pbr:PB2503_07324"/>
<dbReference type="Pfam" id="PF10722">
    <property type="entry name" value="YbjN"/>
    <property type="match status" value="1"/>
</dbReference>
<dbReference type="Proteomes" id="UP000001302">
    <property type="component" value="Chromosome"/>
</dbReference>
<dbReference type="EMBL" id="CP002156">
    <property type="protein sequence ID" value="ADM09522.1"/>
    <property type="molecule type" value="Genomic_DNA"/>
</dbReference>
<keyword evidence="3" id="KW-1185">Reference proteome</keyword>
<dbReference type="RefSeq" id="WP_013300496.1">
    <property type="nucleotide sequence ID" value="NC_014414.1"/>
</dbReference>
<feature type="signal peptide" evidence="1">
    <location>
        <begin position="1"/>
        <end position="24"/>
    </location>
</feature>
<evidence type="ECO:0000313" key="3">
    <source>
        <dbReference type="Proteomes" id="UP000001302"/>
    </source>
</evidence>